<organism evidence="2 3">
    <name type="scientific">Buttiauxella noackiae ATCC 51607</name>
    <dbReference type="NCBI Taxonomy" id="1354255"/>
    <lineage>
        <taxon>Bacteria</taxon>
        <taxon>Pseudomonadati</taxon>
        <taxon>Pseudomonadota</taxon>
        <taxon>Gammaproteobacteria</taxon>
        <taxon>Enterobacterales</taxon>
        <taxon>Enterobacteriaceae</taxon>
        <taxon>Buttiauxella</taxon>
    </lineage>
</organism>
<accession>A0A1B7HJ54</accession>
<dbReference type="GO" id="GO:0030153">
    <property type="term" value="P:bacteriocin immunity"/>
    <property type="evidence" value="ECO:0007669"/>
    <property type="project" value="InterPro"/>
</dbReference>
<reference evidence="2 3" key="1">
    <citation type="submission" date="2016-04" db="EMBL/GenBank/DDBJ databases">
        <title>ATOL: Assembling a taxonomically balanced genome-scale reconstruction of the evolutionary history of the Enterobacteriaceae.</title>
        <authorList>
            <person name="Plunkett G.III."/>
            <person name="Neeno-Eckwall E.C."/>
            <person name="Glasner J.D."/>
            <person name="Perna N.T."/>
        </authorList>
    </citation>
    <scope>NUCLEOTIDE SEQUENCE [LARGE SCALE GENOMIC DNA]</scope>
    <source>
        <strain evidence="2 3">ATCC 51607</strain>
    </source>
</reference>
<dbReference type="InterPro" id="IPR036471">
    <property type="entry name" value="Colicin_D_sf"/>
</dbReference>
<name>A0A1B7HJ54_9ENTR</name>
<dbReference type="AlphaFoldDB" id="A0A1B7HJ54"/>
<dbReference type="GO" id="GO:0015643">
    <property type="term" value="F:toxic substance binding"/>
    <property type="evidence" value="ECO:0007669"/>
    <property type="project" value="InterPro"/>
</dbReference>
<dbReference type="PATRIC" id="fig|1354255.3.peg.3584"/>
<feature type="domain" description="Colicin D immunity protein" evidence="1">
    <location>
        <begin position="1"/>
        <end position="73"/>
    </location>
</feature>
<evidence type="ECO:0000313" key="3">
    <source>
        <dbReference type="Proteomes" id="UP000078286"/>
    </source>
</evidence>
<dbReference type="Proteomes" id="UP000078286">
    <property type="component" value="Unassembled WGS sequence"/>
</dbReference>
<dbReference type="EMBL" id="LXEO01000051">
    <property type="protein sequence ID" value="OAT15642.1"/>
    <property type="molecule type" value="Genomic_DNA"/>
</dbReference>
<gene>
    <name evidence="2" type="ORF">M979_3473</name>
</gene>
<comment type="caution">
    <text evidence="2">The sequence shown here is derived from an EMBL/GenBank/DDBJ whole genome shotgun (WGS) entry which is preliminary data.</text>
</comment>
<protein>
    <recommendedName>
        <fullName evidence="1">Colicin D immunity protein domain-containing protein</fullName>
    </recommendedName>
</protein>
<keyword evidence="3" id="KW-1185">Reference proteome</keyword>
<evidence type="ECO:0000259" key="1">
    <source>
        <dbReference type="Pfam" id="PF09204"/>
    </source>
</evidence>
<proteinExistence type="predicted"/>
<sequence>MIDSFVSGDLNASDFEKKYSASWREHRDSDAPKSKDKDAQRYFDAVFSAVDSYCDDPDLRDEDDLDEQGLLDSIINLKKLWETSASA</sequence>
<dbReference type="Gene3D" id="1.20.120.650">
    <property type="entry name" value="Colicin D"/>
    <property type="match status" value="1"/>
</dbReference>
<evidence type="ECO:0000313" key="2">
    <source>
        <dbReference type="EMBL" id="OAT15642.1"/>
    </source>
</evidence>
<dbReference type="Pfam" id="PF09204">
    <property type="entry name" value="Colicin_immun"/>
    <property type="match status" value="1"/>
</dbReference>
<dbReference type="InterPro" id="IPR015287">
    <property type="entry name" value="Colicin_D_immunity_dom"/>
</dbReference>